<keyword evidence="2 7" id="KW-0813">Transport</keyword>
<organism evidence="9 10">
    <name type="scientific">Paenibacillus darwinianus</name>
    <dbReference type="NCBI Taxonomy" id="1380763"/>
    <lineage>
        <taxon>Bacteria</taxon>
        <taxon>Bacillati</taxon>
        <taxon>Bacillota</taxon>
        <taxon>Bacilli</taxon>
        <taxon>Bacillales</taxon>
        <taxon>Paenibacillaceae</taxon>
        <taxon>Paenibacillus</taxon>
    </lineage>
</organism>
<keyword evidence="3" id="KW-1003">Cell membrane</keyword>
<evidence type="ECO:0000256" key="5">
    <source>
        <dbReference type="ARBA" id="ARBA00022989"/>
    </source>
</evidence>
<sequence length="303" mass="34309">MLAKPLNRALNQRIRDHLNAYLFISPFFILFAVFGVFPMIFTAWVSLHKWNIVGAKTFIGLQNYKFIMEDPYFWKSLYNTFSIWFLSTLPQLFFALILAFLLNQSMLKGREFFRISVFLPNITSVVAVAIIFGALFGQHYGLINYALSLLGMDPIDFRSSVLGTHLAISSMVMWRWTGYNAIIYLAGLQSIPNDLYEAATIDGATKRQQFFFITIPLLRPMIIFTIILSTIGGMQIFAEPLMFSGPGGGSQGQGLTITLLLYEEAFARQAFGYASAIAWMLFFIIVAFSLVNMFFAKKLQSAD</sequence>
<dbReference type="Pfam" id="PF00528">
    <property type="entry name" value="BPD_transp_1"/>
    <property type="match status" value="1"/>
</dbReference>
<reference evidence="9 10" key="1">
    <citation type="submission" date="2014-02" db="EMBL/GenBank/DDBJ databases">
        <title>Genome sequence of Paenibacillus darwinianus reveals adaptive mechanisms for survival in Antarctic soils.</title>
        <authorList>
            <person name="Dsouza M."/>
            <person name="Taylor M.W."/>
            <person name="Turner S.J."/>
            <person name="Aislabie J."/>
        </authorList>
    </citation>
    <scope>NUCLEOTIDE SEQUENCE [LARGE SCALE GENOMIC DNA]</scope>
    <source>
        <strain evidence="9 10">CE1</strain>
    </source>
</reference>
<evidence type="ECO:0000256" key="6">
    <source>
        <dbReference type="ARBA" id="ARBA00023136"/>
    </source>
</evidence>
<dbReference type="InterPro" id="IPR000515">
    <property type="entry name" value="MetI-like"/>
</dbReference>
<dbReference type="InterPro" id="IPR051393">
    <property type="entry name" value="ABC_transporter_permease"/>
</dbReference>
<evidence type="ECO:0000256" key="1">
    <source>
        <dbReference type="ARBA" id="ARBA00004651"/>
    </source>
</evidence>
<gene>
    <name evidence="9" type="ORF">BG53_01375</name>
</gene>
<dbReference type="Proteomes" id="UP000053750">
    <property type="component" value="Unassembled WGS sequence"/>
</dbReference>
<evidence type="ECO:0000256" key="4">
    <source>
        <dbReference type="ARBA" id="ARBA00022692"/>
    </source>
</evidence>
<comment type="similarity">
    <text evidence="7">Belongs to the binding-protein-dependent transport system permease family.</text>
</comment>
<dbReference type="Gene3D" id="1.10.3720.10">
    <property type="entry name" value="MetI-like"/>
    <property type="match status" value="1"/>
</dbReference>
<feature type="domain" description="ABC transmembrane type-1" evidence="8">
    <location>
        <begin position="77"/>
        <end position="292"/>
    </location>
</feature>
<keyword evidence="10" id="KW-1185">Reference proteome</keyword>
<accession>A0A9W5S0N3</accession>
<feature type="transmembrane region" description="Helical" evidence="7">
    <location>
        <begin position="270"/>
        <end position="295"/>
    </location>
</feature>
<dbReference type="PANTHER" id="PTHR30193:SF37">
    <property type="entry name" value="INNER MEMBRANE ABC TRANSPORTER PERMEASE PROTEIN YCJO"/>
    <property type="match status" value="1"/>
</dbReference>
<dbReference type="EMBL" id="JFHU01000117">
    <property type="protein sequence ID" value="EXX88740.1"/>
    <property type="molecule type" value="Genomic_DNA"/>
</dbReference>
<dbReference type="PANTHER" id="PTHR30193">
    <property type="entry name" value="ABC TRANSPORTER PERMEASE PROTEIN"/>
    <property type="match status" value="1"/>
</dbReference>
<keyword evidence="5 7" id="KW-1133">Transmembrane helix</keyword>
<dbReference type="SUPFAM" id="SSF161098">
    <property type="entry name" value="MetI-like"/>
    <property type="match status" value="1"/>
</dbReference>
<name>A0A9W5S0N3_9BACL</name>
<evidence type="ECO:0000259" key="8">
    <source>
        <dbReference type="PROSITE" id="PS50928"/>
    </source>
</evidence>
<evidence type="ECO:0000313" key="10">
    <source>
        <dbReference type="Proteomes" id="UP000053750"/>
    </source>
</evidence>
<comment type="subcellular location">
    <subcellularLocation>
        <location evidence="1 7">Cell membrane</location>
        <topology evidence="1 7">Multi-pass membrane protein</topology>
    </subcellularLocation>
</comment>
<dbReference type="GO" id="GO:0005886">
    <property type="term" value="C:plasma membrane"/>
    <property type="evidence" value="ECO:0007669"/>
    <property type="project" value="UniProtKB-SubCell"/>
</dbReference>
<dbReference type="OrthoDB" id="9785347at2"/>
<keyword evidence="4 7" id="KW-0812">Transmembrane</keyword>
<dbReference type="AlphaFoldDB" id="A0A9W5S0N3"/>
<feature type="transmembrane region" description="Helical" evidence="7">
    <location>
        <begin position="20"/>
        <end position="41"/>
    </location>
</feature>
<proteinExistence type="inferred from homology"/>
<protein>
    <submittedName>
        <fullName evidence="9">Cytochrome C biogenesis protein</fullName>
    </submittedName>
</protein>
<feature type="transmembrane region" description="Helical" evidence="7">
    <location>
        <begin position="157"/>
        <end position="176"/>
    </location>
</feature>
<dbReference type="PROSITE" id="PS50928">
    <property type="entry name" value="ABC_TM1"/>
    <property type="match status" value="1"/>
</dbReference>
<keyword evidence="6 7" id="KW-0472">Membrane</keyword>
<dbReference type="RefSeq" id="WP_036582164.1">
    <property type="nucleotide sequence ID" value="NZ_KK082154.1"/>
</dbReference>
<feature type="transmembrane region" description="Helical" evidence="7">
    <location>
        <begin position="217"/>
        <end position="238"/>
    </location>
</feature>
<dbReference type="GO" id="GO:0055085">
    <property type="term" value="P:transmembrane transport"/>
    <property type="evidence" value="ECO:0007669"/>
    <property type="project" value="InterPro"/>
</dbReference>
<dbReference type="InterPro" id="IPR035906">
    <property type="entry name" value="MetI-like_sf"/>
</dbReference>
<evidence type="ECO:0000256" key="3">
    <source>
        <dbReference type="ARBA" id="ARBA00022475"/>
    </source>
</evidence>
<evidence type="ECO:0000256" key="7">
    <source>
        <dbReference type="RuleBase" id="RU363032"/>
    </source>
</evidence>
<feature type="transmembrane region" description="Helical" evidence="7">
    <location>
        <begin position="81"/>
        <end position="103"/>
    </location>
</feature>
<feature type="transmembrane region" description="Helical" evidence="7">
    <location>
        <begin position="115"/>
        <end position="137"/>
    </location>
</feature>
<evidence type="ECO:0000256" key="2">
    <source>
        <dbReference type="ARBA" id="ARBA00022448"/>
    </source>
</evidence>
<comment type="caution">
    <text evidence="9">The sequence shown here is derived from an EMBL/GenBank/DDBJ whole genome shotgun (WGS) entry which is preliminary data.</text>
</comment>
<evidence type="ECO:0000313" key="9">
    <source>
        <dbReference type="EMBL" id="EXX88740.1"/>
    </source>
</evidence>
<dbReference type="CDD" id="cd06261">
    <property type="entry name" value="TM_PBP2"/>
    <property type="match status" value="1"/>
</dbReference>